<evidence type="ECO:0000313" key="2">
    <source>
        <dbReference type="EMBL" id="NMC62802.1"/>
    </source>
</evidence>
<dbReference type="AlphaFoldDB" id="A0A7X9IK45"/>
<evidence type="ECO:0000313" key="3">
    <source>
        <dbReference type="Proteomes" id="UP000524246"/>
    </source>
</evidence>
<keyword evidence="1" id="KW-0812">Transmembrane</keyword>
<feature type="transmembrane region" description="Helical" evidence="1">
    <location>
        <begin position="99"/>
        <end position="119"/>
    </location>
</feature>
<keyword evidence="1" id="KW-1133">Transmembrane helix</keyword>
<gene>
    <name evidence="2" type="ORF">GYA55_06495</name>
</gene>
<feature type="transmembrane region" description="Helical" evidence="1">
    <location>
        <begin position="125"/>
        <end position="146"/>
    </location>
</feature>
<comment type="caution">
    <text evidence="2">The sequence shown here is derived from an EMBL/GenBank/DDBJ whole genome shotgun (WGS) entry which is preliminary data.</text>
</comment>
<dbReference type="Proteomes" id="UP000524246">
    <property type="component" value="Unassembled WGS sequence"/>
</dbReference>
<accession>A0A7X9IK45</accession>
<feature type="transmembrane region" description="Helical" evidence="1">
    <location>
        <begin position="71"/>
        <end position="87"/>
    </location>
</feature>
<organism evidence="2 3">
    <name type="scientific">SAR324 cluster bacterium</name>
    <dbReference type="NCBI Taxonomy" id="2024889"/>
    <lineage>
        <taxon>Bacteria</taxon>
        <taxon>Deltaproteobacteria</taxon>
        <taxon>SAR324 cluster</taxon>
    </lineage>
</organism>
<protein>
    <submittedName>
        <fullName evidence="2">Uncharacterized protein</fullName>
    </submittedName>
</protein>
<evidence type="ECO:0000256" key="1">
    <source>
        <dbReference type="SAM" id="Phobius"/>
    </source>
</evidence>
<proteinExistence type="predicted"/>
<name>A0A7X9IK45_9DELT</name>
<dbReference type="EMBL" id="JAAZON010000282">
    <property type="protein sequence ID" value="NMC62802.1"/>
    <property type="molecule type" value="Genomic_DNA"/>
</dbReference>
<keyword evidence="1" id="KW-0472">Membrane</keyword>
<feature type="non-terminal residue" evidence="2">
    <location>
        <position position="152"/>
    </location>
</feature>
<reference evidence="2 3" key="1">
    <citation type="journal article" date="2020" name="Biotechnol. Biofuels">
        <title>New insights from the biogas microbiome by comprehensive genome-resolved metagenomics of nearly 1600 species originating from multiple anaerobic digesters.</title>
        <authorList>
            <person name="Campanaro S."/>
            <person name="Treu L."/>
            <person name="Rodriguez-R L.M."/>
            <person name="Kovalovszki A."/>
            <person name="Ziels R.M."/>
            <person name="Maus I."/>
            <person name="Zhu X."/>
            <person name="Kougias P.G."/>
            <person name="Basile A."/>
            <person name="Luo G."/>
            <person name="Schluter A."/>
            <person name="Konstantinidis K.T."/>
            <person name="Angelidaki I."/>
        </authorList>
    </citation>
    <scope>NUCLEOTIDE SEQUENCE [LARGE SCALE GENOMIC DNA]</scope>
    <source>
        <strain evidence="2">AS27yjCOA_65</strain>
    </source>
</reference>
<sequence length="152" mass="17604">MFDYLFQRPDFLFFLQGLSLVLAADLCRILDETRTKIPWWWLRLFCLFQASFNFVEVACVSWSHISILVKVAIYLNAGSWLALLEFSRTLWNVQMRRTLGRWIFLPVLCILGFAAWQSLEMMFSVGFASLGVIAILWSALSLVASLRSSHKE</sequence>